<name>F4B5Z1_ACIHW</name>
<dbReference type="AlphaFoldDB" id="F4B5Z1"/>
<dbReference type="KEGG" id="aho:Ahos_1611"/>
<dbReference type="Pfam" id="PF01850">
    <property type="entry name" value="PIN"/>
    <property type="match status" value="1"/>
</dbReference>
<dbReference type="SUPFAM" id="SSF88723">
    <property type="entry name" value="PIN domain-like"/>
    <property type="match status" value="1"/>
</dbReference>
<dbReference type="OrthoDB" id="194754at2157"/>
<gene>
    <name evidence="2" type="ordered locus">Ahos_1611</name>
</gene>
<evidence type="ECO:0000313" key="2">
    <source>
        <dbReference type="EMBL" id="AEE94489.1"/>
    </source>
</evidence>
<dbReference type="EMBL" id="CP002535">
    <property type="protein sequence ID" value="AEE94489.1"/>
    <property type="molecule type" value="Genomic_DNA"/>
</dbReference>
<keyword evidence="3" id="KW-1185">Reference proteome</keyword>
<protein>
    <submittedName>
        <fullName evidence="2">VapC-type toxin</fullName>
    </submittedName>
</protein>
<dbReference type="eggNOG" id="arCOG07589">
    <property type="taxonomic scope" value="Archaea"/>
</dbReference>
<organism evidence="2 3">
    <name type="scientific">Acidianus hospitalis (strain W1)</name>
    <dbReference type="NCBI Taxonomy" id="933801"/>
    <lineage>
        <taxon>Archaea</taxon>
        <taxon>Thermoproteota</taxon>
        <taxon>Thermoprotei</taxon>
        <taxon>Sulfolobales</taxon>
        <taxon>Sulfolobaceae</taxon>
        <taxon>Acidianus</taxon>
    </lineage>
</organism>
<dbReference type="HOGENOM" id="CLU_143273_0_0_2"/>
<dbReference type="Proteomes" id="UP000008458">
    <property type="component" value="Chromosome"/>
</dbReference>
<sequence>MVYADTDFFLALLKEKDWLKEKALKLLEEYRGNIKTSLTTFIELMLLSKRYGLDPVRVTLSVMELTRYFDEKVLKASVLISQGMGVFDAFHAAFSEEEIISSDHVYEEFGFRRIKLDDP</sequence>
<evidence type="ECO:0000259" key="1">
    <source>
        <dbReference type="Pfam" id="PF01850"/>
    </source>
</evidence>
<reference evidence="2 3" key="1">
    <citation type="journal article" date="2011" name="Extremophiles">
        <title>Genomic analysis of Acidianus hospitalis W1 a host for studying crenarchaeal virus and plasmid life cycles.</title>
        <authorList>
            <person name="You X.Y."/>
            <person name="Liu C."/>
            <person name="Wang S.Y."/>
            <person name="Jiang C.Y."/>
            <person name="Shah S.A."/>
            <person name="Prangishvili D."/>
            <person name="She Q."/>
            <person name="Liu S.J."/>
            <person name="Garrett R.A."/>
        </authorList>
    </citation>
    <scope>NUCLEOTIDE SEQUENCE [LARGE SCALE GENOMIC DNA]</scope>
    <source>
        <strain evidence="2 3">W1</strain>
    </source>
</reference>
<evidence type="ECO:0000313" key="3">
    <source>
        <dbReference type="Proteomes" id="UP000008458"/>
    </source>
</evidence>
<dbReference type="Gene3D" id="3.40.50.1010">
    <property type="entry name" value="5'-nuclease"/>
    <property type="match status" value="1"/>
</dbReference>
<accession>F4B5Z1</accession>
<feature type="domain" description="PIN" evidence="1">
    <location>
        <begin position="2"/>
        <end position="98"/>
    </location>
</feature>
<dbReference type="InterPro" id="IPR029060">
    <property type="entry name" value="PIN-like_dom_sf"/>
</dbReference>
<dbReference type="GeneID" id="10601111"/>
<dbReference type="InterPro" id="IPR002716">
    <property type="entry name" value="PIN_dom"/>
</dbReference>
<reference key="2">
    <citation type="journal article" date="2011" name="Extremophiles">
        <title>Genomic analyses of Acidianus hospitalis W1 a host for studying crenarchaeal virus and plasmid life cycles.</title>
        <authorList>
            <person name="You X.Y."/>
            <person name="Liu C."/>
            <person name="Wang S.Y."/>
            <person name="Jiang C.Y."/>
            <person name="Shah S.A."/>
            <person name="Prangishvili D."/>
            <person name="Liu S.J."/>
            <person name="Garrett R.A."/>
        </authorList>
    </citation>
    <scope>NUCLEOTIDE SEQUENCE</scope>
    <source>
        <strain>W1</strain>
    </source>
</reference>
<dbReference type="RefSeq" id="WP_013776404.1">
    <property type="nucleotide sequence ID" value="NC_015518.1"/>
</dbReference>
<proteinExistence type="predicted"/>